<dbReference type="InterPro" id="IPR051330">
    <property type="entry name" value="Phosphatase_reg/MetRdx"/>
</dbReference>
<evidence type="ECO:0000256" key="2">
    <source>
        <dbReference type="ARBA" id="ARBA00018951"/>
    </source>
</evidence>
<dbReference type="OrthoDB" id="10253878at2759"/>
<evidence type="ECO:0000313" key="4">
    <source>
        <dbReference type="Proteomes" id="UP000274429"/>
    </source>
</evidence>
<sequence length="251" mass="29098">MDLSGVKVQSHQLGQWLVKTTEAHILKALGDERELFESEIDLPCTPEMLFSKNSLSLSTRQGEREAKIEFCALDALKLVDKCTIHVQVPAAKQWSRTHSHKYSILNPFDWTFSTTYEGTMIGDWLVQSTPEGLDQKFIRSRDPILLFGNINLFEDELGDNGISLLNVKIRVMPTGFFVLQRFFLRVDGCLLRLWDTRLQWRLSDKYILREVKRLDSKMWTSTMVGVQADDAEQLCKHVVEYRTEKLFPRLL</sequence>
<reference evidence="5" key="1">
    <citation type="submission" date="2017-02" db="UniProtKB">
        <authorList>
            <consortium name="WormBaseParasite"/>
        </authorList>
    </citation>
    <scope>IDENTIFICATION</scope>
</reference>
<evidence type="ECO:0000256" key="1">
    <source>
        <dbReference type="ARBA" id="ARBA00006658"/>
    </source>
</evidence>
<reference evidence="3 4" key="2">
    <citation type="submission" date="2018-11" db="EMBL/GenBank/DDBJ databases">
        <authorList>
            <consortium name="Pathogen Informatics"/>
        </authorList>
    </citation>
    <scope>NUCLEOTIDE SEQUENCE [LARGE SCALE GENOMIC DNA]</scope>
</reference>
<protein>
    <recommendedName>
        <fullName evidence="2">TIP41-like protein</fullName>
    </recommendedName>
</protein>
<dbReference type="Pfam" id="PF04176">
    <property type="entry name" value="TIP41"/>
    <property type="match status" value="1"/>
</dbReference>
<dbReference type="WBParaSite" id="TTAC_0000920501-mRNA-1">
    <property type="protein sequence ID" value="TTAC_0000920501-mRNA-1"/>
    <property type="gene ID" value="TTAC_0000920501"/>
</dbReference>
<comment type="similarity">
    <text evidence="1">Belongs to the TIP41 family.</text>
</comment>
<dbReference type="InterPro" id="IPR007303">
    <property type="entry name" value="TIP41-like"/>
</dbReference>
<dbReference type="PANTHER" id="PTHR21021">
    <property type="entry name" value="GAF/PUTATIVE CYTOSKELETAL PROTEIN"/>
    <property type="match status" value="1"/>
</dbReference>
<dbReference type="AlphaFoldDB" id="A0A0R3X6R0"/>
<name>A0A0R3X6R0_HYDTA</name>
<keyword evidence="4" id="KW-1185">Reference proteome</keyword>
<proteinExistence type="inferred from homology"/>
<dbReference type="GO" id="GO:0031929">
    <property type="term" value="P:TOR signaling"/>
    <property type="evidence" value="ECO:0007669"/>
    <property type="project" value="TreeGrafter"/>
</dbReference>
<dbReference type="Proteomes" id="UP000274429">
    <property type="component" value="Unassembled WGS sequence"/>
</dbReference>
<dbReference type="GO" id="GO:0005829">
    <property type="term" value="C:cytosol"/>
    <property type="evidence" value="ECO:0007669"/>
    <property type="project" value="TreeGrafter"/>
</dbReference>
<dbReference type="EMBL" id="UYWX01020709">
    <property type="protein sequence ID" value="VDM33934.1"/>
    <property type="molecule type" value="Genomic_DNA"/>
</dbReference>
<dbReference type="STRING" id="6205.A0A0R3X6R0"/>
<dbReference type="PANTHER" id="PTHR21021:SF16">
    <property type="entry name" value="TIP41-LIKE PROTEIN"/>
    <property type="match status" value="1"/>
</dbReference>
<accession>A0A0R3X6R0</accession>
<evidence type="ECO:0000313" key="5">
    <source>
        <dbReference type="WBParaSite" id="TTAC_0000920501-mRNA-1"/>
    </source>
</evidence>
<gene>
    <name evidence="3" type="ORF">TTAC_LOCUS9190</name>
</gene>
<organism evidence="5">
    <name type="scientific">Hydatigena taeniaeformis</name>
    <name type="common">Feline tapeworm</name>
    <name type="synonym">Taenia taeniaeformis</name>
    <dbReference type="NCBI Taxonomy" id="6205"/>
    <lineage>
        <taxon>Eukaryota</taxon>
        <taxon>Metazoa</taxon>
        <taxon>Spiralia</taxon>
        <taxon>Lophotrochozoa</taxon>
        <taxon>Platyhelminthes</taxon>
        <taxon>Cestoda</taxon>
        <taxon>Eucestoda</taxon>
        <taxon>Cyclophyllidea</taxon>
        <taxon>Taeniidae</taxon>
        <taxon>Hydatigera</taxon>
    </lineage>
</organism>
<evidence type="ECO:0000313" key="3">
    <source>
        <dbReference type="EMBL" id="VDM33934.1"/>
    </source>
</evidence>